<keyword evidence="2" id="KW-0436">Ligase</keyword>
<dbReference type="Pfam" id="PF00501">
    <property type="entry name" value="AMP-binding"/>
    <property type="match status" value="1"/>
</dbReference>
<proteinExistence type="inferred from homology"/>
<dbReference type="GO" id="GO:0035336">
    <property type="term" value="P:long-chain fatty-acyl-CoA metabolic process"/>
    <property type="evidence" value="ECO:0007669"/>
    <property type="project" value="TreeGrafter"/>
</dbReference>
<evidence type="ECO:0000256" key="2">
    <source>
        <dbReference type="ARBA" id="ARBA00022598"/>
    </source>
</evidence>
<evidence type="ECO:0000259" key="6">
    <source>
        <dbReference type="Pfam" id="PF00501"/>
    </source>
</evidence>
<keyword evidence="8" id="KW-1185">Reference proteome</keyword>
<dbReference type="SUPFAM" id="SSF56801">
    <property type="entry name" value="Acetyl-CoA synthetase-like"/>
    <property type="match status" value="1"/>
</dbReference>
<evidence type="ECO:0000256" key="5">
    <source>
        <dbReference type="ARBA" id="ARBA00036813"/>
    </source>
</evidence>
<sequence>MELISDLYLKKGPKATVEVDSSEHIYRARPAENGLVSKPVVPELDKNQLTLKHLWLKTTEKNADKCIFGYRTLIKTHTQEKPAHGDQQAKKWTTYELDDYKWWTFKQARQFSLNTAVVLRNHGIKPGDRVFFFAKTSAEWMITSMACFQLGIAISTGYDTMPADAIASIIEQTEPKAIFTETALMKTVNKAYGLLKNKTQPPLVLYIGKEEEAPEDLAKFKKDKPDEVTIIHIQDIYHNKNGTASSSNDDDTDDILNGKSPAPSDLALIMFTSGSTGPPKGVELTHENILAAIGGAQQLIMDWFLQDDHLYIGFLPLSHILEYVVELVMISMTVPIGYATARTLMNDSVCGPNGKGKGKGDLQCLQPTVMAGVPAVWERIKGGIEKELDKQNFVMRSVFYGAVEAKWQLLNYFGKENTITKVFDKTIFAPVQKVTGGNLIYGLCGGAPVSLETSKFLASTLCHMVQGYGLTECCGLASLTYPALGPVVSSIGPPSPSIEFKLHDVADTDYKAENGTGELWLRGPSLMKGYYNRPDLTKEAITQDGWFRTGDVAKMNDDDGTIQIVDRAKNLAKLSHGEYIALESLESKYRDCRSIKNICLVAQSDKSYIIGIVEPTDDADANNKDKILKELQTTARKAEMNRPETIKDLIVTRDVDWMKEFATSSGKIKRKEVEKAYKDDIKKVYV</sequence>
<dbReference type="GO" id="GO:0005783">
    <property type="term" value="C:endoplasmic reticulum"/>
    <property type="evidence" value="ECO:0007669"/>
    <property type="project" value="TreeGrafter"/>
</dbReference>
<dbReference type="InterPro" id="IPR020845">
    <property type="entry name" value="AMP-binding_CS"/>
</dbReference>
<evidence type="ECO:0000256" key="1">
    <source>
        <dbReference type="ARBA" id="ARBA00006432"/>
    </source>
</evidence>
<dbReference type="PANTHER" id="PTHR43272:SF83">
    <property type="entry name" value="ACYL-COA SYNTHETASE LONG-CHAIN, ISOFORM J"/>
    <property type="match status" value="1"/>
</dbReference>
<dbReference type="STRING" id="90262.A0A1X2IEP8"/>
<protein>
    <recommendedName>
        <fullName evidence="6">AMP-dependent synthetase/ligase domain-containing protein</fullName>
    </recommendedName>
</protein>
<dbReference type="GO" id="GO:0005524">
    <property type="term" value="F:ATP binding"/>
    <property type="evidence" value="ECO:0007669"/>
    <property type="project" value="UniProtKB-KW"/>
</dbReference>
<dbReference type="AlphaFoldDB" id="A0A1X2IEP8"/>
<accession>A0A1X2IEP8</accession>
<dbReference type="InterPro" id="IPR042099">
    <property type="entry name" value="ANL_N_sf"/>
</dbReference>
<evidence type="ECO:0000313" key="7">
    <source>
        <dbReference type="EMBL" id="ORZ15193.1"/>
    </source>
</evidence>
<dbReference type="InterPro" id="IPR000873">
    <property type="entry name" value="AMP-dep_synth/lig_dom"/>
</dbReference>
<keyword evidence="3" id="KW-0547">Nucleotide-binding</keyword>
<comment type="catalytic activity">
    <reaction evidence="5">
        <text>a long-chain fatty acid + ATP + CoA = a long-chain fatty acyl-CoA + AMP + diphosphate</text>
        <dbReference type="Rhea" id="RHEA:15421"/>
        <dbReference type="ChEBI" id="CHEBI:30616"/>
        <dbReference type="ChEBI" id="CHEBI:33019"/>
        <dbReference type="ChEBI" id="CHEBI:57287"/>
        <dbReference type="ChEBI" id="CHEBI:57560"/>
        <dbReference type="ChEBI" id="CHEBI:83139"/>
        <dbReference type="ChEBI" id="CHEBI:456215"/>
        <dbReference type="EC" id="6.2.1.3"/>
    </reaction>
</comment>
<comment type="similarity">
    <text evidence="1">Belongs to the ATP-dependent AMP-binding enzyme family.</text>
</comment>
<dbReference type="GO" id="GO:0005811">
    <property type="term" value="C:lipid droplet"/>
    <property type="evidence" value="ECO:0007669"/>
    <property type="project" value="TreeGrafter"/>
</dbReference>
<name>A0A1X2IEP8_9FUNG</name>
<evidence type="ECO:0000256" key="3">
    <source>
        <dbReference type="ARBA" id="ARBA00022741"/>
    </source>
</evidence>
<dbReference type="PROSITE" id="PS00455">
    <property type="entry name" value="AMP_BINDING"/>
    <property type="match status" value="1"/>
</dbReference>
<dbReference type="EMBL" id="MCGE01000013">
    <property type="protein sequence ID" value="ORZ15193.1"/>
    <property type="molecule type" value="Genomic_DNA"/>
</dbReference>
<dbReference type="Proteomes" id="UP000193560">
    <property type="component" value="Unassembled WGS sequence"/>
</dbReference>
<organism evidence="7 8">
    <name type="scientific">Absidia repens</name>
    <dbReference type="NCBI Taxonomy" id="90262"/>
    <lineage>
        <taxon>Eukaryota</taxon>
        <taxon>Fungi</taxon>
        <taxon>Fungi incertae sedis</taxon>
        <taxon>Mucoromycota</taxon>
        <taxon>Mucoromycotina</taxon>
        <taxon>Mucoromycetes</taxon>
        <taxon>Mucorales</taxon>
        <taxon>Cunninghamellaceae</taxon>
        <taxon>Absidia</taxon>
    </lineage>
</organism>
<reference evidence="7 8" key="1">
    <citation type="submission" date="2016-07" db="EMBL/GenBank/DDBJ databases">
        <title>Pervasive Adenine N6-methylation of Active Genes in Fungi.</title>
        <authorList>
            <consortium name="DOE Joint Genome Institute"/>
            <person name="Mondo S.J."/>
            <person name="Dannebaum R.O."/>
            <person name="Kuo R.C."/>
            <person name="Labutti K."/>
            <person name="Haridas S."/>
            <person name="Kuo A."/>
            <person name="Salamov A."/>
            <person name="Ahrendt S.R."/>
            <person name="Lipzen A."/>
            <person name="Sullivan W."/>
            <person name="Andreopoulos W.B."/>
            <person name="Clum A."/>
            <person name="Lindquist E."/>
            <person name="Daum C."/>
            <person name="Ramamoorthy G.K."/>
            <person name="Gryganskyi A."/>
            <person name="Culley D."/>
            <person name="Magnuson J.K."/>
            <person name="James T.Y."/>
            <person name="O'Malley M.A."/>
            <person name="Stajich J.E."/>
            <person name="Spatafora J.W."/>
            <person name="Visel A."/>
            <person name="Grigoriev I.V."/>
        </authorList>
    </citation>
    <scope>NUCLEOTIDE SEQUENCE [LARGE SCALE GENOMIC DNA]</scope>
    <source>
        <strain evidence="7 8">NRRL 1336</strain>
    </source>
</reference>
<gene>
    <name evidence="7" type="ORF">BCR42DRAFT_416590</name>
</gene>
<dbReference type="Pfam" id="PF23562">
    <property type="entry name" value="AMP-binding_C_3"/>
    <property type="match status" value="1"/>
</dbReference>
<comment type="caution">
    <text evidence="7">The sequence shown here is derived from an EMBL/GenBank/DDBJ whole genome shotgun (WGS) entry which is preliminary data.</text>
</comment>
<dbReference type="OrthoDB" id="445695at2759"/>
<keyword evidence="4" id="KW-0067">ATP-binding</keyword>
<evidence type="ECO:0000313" key="8">
    <source>
        <dbReference type="Proteomes" id="UP000193560"/>
    </source>
</evidence>
<dbReference type="Gene3D" id="3.40.50.12780">
    <property type="entry name" value="N-terminal domain of ligase-like"/>
    <property type="match status" value="1"/>
</dbReference>
<dbReference type="GO" id="GO:0004467">
    <property type="term" value="F:long-chain fatty acid-CoA ligase activity"/>
    <property type="evidence" value="ECO:0007669"/>
    <property type="project" value="UniProtKB-EC"/>
</dbReference>
<dbReference type="PANTHER" id="PTHR43272">
    <property type="entry name" value="LONG-CHAIN-FATTY-ACID--COA LIGASE"/>
    <property type="match status" value="1"/>
</dbReference>
<dbReference type="GO" id="GO:0005886">
    <property type="term" value="C:plasma membrane"/>
    <property type="evidence" value="ECO:0007669"/>
    <property type="project" value="TreeGrafter"/>
</dbReference>
<feature type="domain" description="AMP-dependent synthetase/ligase" evidence="6">
    <location>
        <begin position="92"/>
        <end position="531"/>
    </location>
</feature>
<evidence type="ECO:0000256" key="4">
    <source>
        <dbReference type="ARBA" id="ARBA00022840"/>
    </source>
</evidence>